<dbReference type="PROSITE" id="PS50075">
    <property type="entry name" value="CARRIER"/>
    <property type="match status" value="1"/>
</dbReference>
<keyword evidence="1" id="KW-0596">Phosphopantetheine</keyword>
<feature type="domain" description="Carrier" evidence="3">
    <location>
        <begin position="2"/>
        <end position="78"/>
    </location>
</feature>
<dbReference type="SUPFAM" id="SSF47336">
    <property type="entry name" value="ACP-like"/>
    <property type="match status" value="1"/>
</dbReference>
<dbReference type="GeneID" id="92836161"/>
<dbReference type="Proteomes" id="UP000013190">
    <property type="component" value="Unassembled WGS sequence"/>
</dbReference>
<evidence type="ECO:0000256" key="2">
    <source>
        <dbReference type="ARBA" id="ARBA00022553"/>
    </source>
</evidence>
<organism evidence="4 5">
    <name type="scientific">Acinetobacter modestus</name>
    <dbReference type="NCBI Taxonomy" id="1776740"/>
    <lineage>
        <taxon>Bacteria</taxon>
        <taxon>Pseudomonadati</taxon>
        <taxon>Pseudomonadota</taxon>
        <taxon>Gammaproteobacteria</taxon>
        <taxon>Moraxellales</taxon>
        <taxon>Moraxellaceae</taxon>
        <taxon>Acinetobacter</taxon>
    </lineage>
</organism>
<keyword evidence="2" id="KW-0597">Phosphoprotein</keyword>
<dbReference type="PANTHER" id="PTHR20863">
    <property type="entry name" value="ACYL CARRIER PROTEIN"/>
    <property type="match status" value="1"/>
</dbReference>
<dbReference type="Gene3D" id="1.10.1200.10">
    <property type="entry name" value="ACP-like"/>
    <property type="match status" value="1"/>
</dbReference>
<keyword evidence="5" id="KW-1185">Reference proteome</keyword>
<evidence type="ECO:0000313" key="5">
    <source>
        <dbReference type="Proteomes" id="UP000013190"/>
    </source>
</evidence>
<dbReference type="InterPro" id="IPR003231">
    <property type="entry name" value="ACP"/>
</dbReference>
<accession>A0ABP2TUH4</accession>
<evidence type="ECO:0000259" key="3">
    <source>
        <dbReference type="PROSITE" id="PS50075"/>
    </source>
</evidence>
<dbReference type="PANTHER" id="PTHR20863:SF76">
    <property type="entry name" value="CARRIER DOMAIN-CONTAINING PROTEIN"/>
    <property type="match status" value="1"/>
</dbReference>
<dbReference type="EMBL" id="APOJ01000029">
    <property type="protein sequence ID" value="ENU25942.1"/>
    <property type="molecule type" value="Genomic_DNA"/>
</dbReference>
<evidence type="ECO:0000313" key="4">
    <source>
        <dbReference type="EMBL" id="ENU25942.1"/>
    </source>
</evidence>
<dbReference type="Pfam" id="PF00550">
    <property type="entry name" value="PP-binding"/>
    <property type="match status" value="1"/>
</dbReference>
<gene>
    <name evidence="4" type="ORF">F992_02811</name>
</gene>
<evidence type="ECO:0000256" key="1">
    <source>
        <dbReference type="ARBA" id="ARBA00022450"/>
    </source>
</evidence>
<name>A0ABP2TUH4_9GAMM</name>
<dbReference type="RefSeq" id="WP_004663554.1">
    <property type="nucleotide sequence ID" value="NZ_BMDV01000006.1"/>
</dbReference>
<dbReference type="InterPro" id="IPR009081">
    <property type="entry name" value="PP-bd_ACP"/>
</dbReference>
<reference evidence="4 5" key="2">
    <citation type="journal article" date="2016" name="Int. J. Syst. Evol. Microbiol.">
        <title>Taxonomy of haemolytic and/or proteolytic strains of the genus Acinetobacter with the proposal of Acinetobacter courvalinii sp. nov. (genomic species 14 sensu Bouvet &amp; Jeanjean), Acinetobacter dispersus sp. nov. (genomic species 17), Acinetobacter modestus sp. nov., Acinetobacter proteolyticus sp. nov. and Acinetobacter vivianii sp. nov.</title>
        <authorList>
            <person name="Nemec A."/>
            <person name="Radolfova-Krizova L."/>
            <person name="Maixnerova M."/>
            <person name="Vrestiakova E."/>
            <person name="Jezek P."/>
            <person name="Sedo O."/>
        </authorList>
    </citation>
    <scope>NUCLEOTIDE SEQUENCE [LARGE SCALE GENOMIC DNA]</scope>
    <source>
        <strain evidence="4 5">NIPH 236</strain>
    </source>
</reference>
<sequence length="78" mass="9004">MNSEKTIEDSLKTVIKEKFGLVEMRPSTRLVEDLHFDSQDTLDLSRAIEAEFGFEVQDEDMEKIDTFQSLVDYVTNKG</sequence>
<reference evidence="5" key="1">
    <citation type="submission" date="2013-02" db="EMBL/GenBank/DDBJ databases">
        <title>The Genome Sequence of Acinetobacter sp. NIPH 236.</title>
        <authorList>
            <consortium name="The Broad Institute Genome Sequencing Platform"/>
            <consortium name="The Broad Institute Genome Sequencing Center for Infectious Disease"/>
            <person name="Cerqueira G."/>
            <person name="Feldgarden M."/>
            <person name="Courvalin P."/>
            <person name="Perichon B."/>
            <person name="Grillot-Courvalin C."/>
            <person name="Clermont D."/>
            <person name="Rocha E."/>
            <person name="Yoon E.-J."/>
            <person name="Nemec A."/>
            <person name="Walker B."/>
            <person name="Young S.K."/>
            <person name="Zeng Q."/>
            <person name="Gargeya S."/>
            <person name="Fitzgerald M."/>
            <person name="Haas B."/>
            <person name="Abouelleil A."/>
            <person name="Alvarado L."/>
            <person name="Arachchi H.M."/>
            <person name="Berlin A.M."/>
            <person name="Chapman S.B."/>
            <person name="Dewar J."/>
            <person name="Goldberg J."/>
            <person name="Griggs A."/>
            <person name="Gujja S."/>
            <person name="Hansen M."/>
            <person name="Howarth C."/>
            <person name="Imamovic A."/>
            <person name="Larimer J."/>
            <person name="McCowan C."/>
            <person name="Murphy C."/>
            <person name="Neiman D."/>
            <person name="Pearson M."/>
            <person name="Priest M."/>
            <person name="Roberts A."/>
            <person name="Saif S."/>
            <person name="Shea T."/>
            <person name="Sisk P."/>
            <person name="Sykes S."/>
            <person name="Wortman J."/>
            <person name="Nusbaum C."/>
            <person name="Birren B."/>
        </authorList>
    </citation>
    <scope>NUCLEOTIDE SEQUENCE [LARGE SCALE GENOMIC DNA]</scope>
    <source>
        <strain evidence="5">NIPH 236</strain>
    </source>
</reference>
<proteinExistence type="predicted"/>
<dbReference type="InterPro" id="IPR036736">
    <property type="entry name" value="ACP-like_sf"/>
</dbReference>
<protein>
    <submittedName>
        <fullName evidence="4">Acyl carrier protein</fullName>
    </submittedName>
</protein>
<comment type="caution">
    <text evidence="4">The sequence shown here is derived from an EMBL/GenBank/DDBJ whole genome shotgun (WGS) entry which is preliminary data.</text>
</comment>